<evidence type="ECO:0000313" key="2">
    <source>
        <dbReference type="EMBL" id="KAG6444144.1"/>
    </source>
</evidence>
<proteinExistence type="predicted"/>
<sequence length="207" mass="22829">MTVTYKTNFGMTCPFYFNMNTLLCILVLVIGFRHGSAQFETPTLAPDLLTPMNAMDANVTNTEVESRFMSILEEFLRNNTNASSYRDALENLFNSTFNNETAAKVTETVLKLFQDAERTINVITNNGEPVESTVKGVMQNITEGANDMVQQLLNARTFEEVVAQASEIGQDFARTIIYNIIAPTVGIRGSGNNAMLRLLGSNQSFGG</sequence>
<dbReference type="EMBL" id="JH668308">
    <property type="protein sequence ID" value="KAG6444144.1"/>
    <property type="molecule type" value="Genomic_DNA"/>
</dbReference>
<evidence type="ECO:0000313" key="3">
    <source>
        <dbReference type="Proteomes" id="UP000791440"/>
    </source>
</evidence>
<name>A0A921YSV1_MANSE</name>
<organism evidence="2 3">
    <name type="scientific">Manduca sexta</name>
    <name type="common">Tobacco hawkmoth</name>
    <name type="synonym">Tobacco hornworm</name>
    <dbReference type="NCBI Taxonomy" id="7130"/>
    <lineage>
        <taxon>Eukaryota</taxon>
        <taxon>Metazoa</taxon>
        <taxon>Ecdysozoa</taxon>
        <taxon>Arthropoda</taxon>
        <taxon>Hexapoda</taxon>
        <taxon>Insecta</taxon>
        <taxon>Pterygota</taxon>
        <taxon>Neoptera</taxon>
        <taxon>Endopterygota</taxon>
        <taxon>Lepidoptera</taxon>
        <taxon>Glossata</taxon>
        <taxon>Ditrysia</taxon>
        <taxon>Bombycoidea</taxon>
        <taxon>Sphingidae</taxon>
        <taxon>Sphinginae</taxon>
        <taxon>Sphingini</taxon>
        <taxon>Manduca</taxon>
    </lineage>
</organism>
<dbReference type="AlphaFoldDB" id="A0A921YSV1"/>
<accession>A0A921YSV1</accession>
<evidence type="ECO:0000256" key="1">
    <source>
        <dbReference type="SAM" id="SignalP"/>
    </source>
</evidence>
<keyword evidence="3" id="KW-1185">Reference proteome</keyword>
<reference evidence="2" key="1">
    <citation type="journal article" date="2016" name="Insect Biochem. Mol. Biol.">
        <title>Multifaceted biological insights from a draft genome sequence of the tobacco hornworm moth, Manduca sexta.</title>
        <authorList>
            <person name="Kanost M.R."/>
            <person name="Arrese E.L."/>
            <person name="Cao X."/>
            <person name="Chen Y.R."/>
            <person name="Chellapilla S."/>
            <person name="Goldsmith M.R."/>
            <person name="Grosse-Wilde E."/>
            <person name="Heckel D.G."/>
            <person name="Herndon N."/>
            <person name="Jiang H."/>
            <person name="Papanicolaou A."/>
            <person name="Qu J."/>
            <person name="Soulages J.L."/>
            <person name="Vogel H."/>
            <person name="Walters J."/>
            <person name="Waterhouse R.M."/>
            <person name="Ahn S.J."/>
            <person name="Almeida F.C."/>
            <person name="An C."/>
            <person name="Aqrawi P."/>
            <person name="Bretschneider A."/>
            <person name="Bryant W.B."/>
            <person name="Bucks S."/>
            <person name="Chao H."/>
            <person name="Chevignon G."/>
            <person name="Christen J.M."/>
            <person name="Clarke D.F."/>
            <person name="Dittmer N.T."/>
            <person name="Ferguson L.C.F."/>
            <person name="Garavelou S."/>
            <person name="Gordon K.H.J."/>
            <person name="Gunaratna R.T."/>
            <person name="Han Y."/>
            <person name="Hauser F."/>
            <person name="He Y."/>
            <person name="Heidel-Fischer H."/>
            <person name="Hirsh A."/>
            <person name="Hu Y."/>
            <person name="Jiang H."/>
            <person name="Kalra D."/>
            <person name="Klinner C."/>
            <person name="Konig C."/>
            <person name="Kovar C."/>
            <person name="Kroll A.R."/>
            <person name="Kuwar S.S."/>
            <person name="Lee S.L."/>
            <person name="Lehman R."/>
            <person name="Li K."/>
            <person name="Li Z."/>
            <person name="Liang H."/>
            <person name="Lovelace S."/>
            <person name="Lu Z."/>
            <person name="Mansfield J.H."/>
            <person name="McCulloch K.J."/>
            <person name="Mathew T."/>
            <person name="Morton B."/>
            <person name="Muzny D.M."/>
            <person name="Neunemann D."/>
            <person name="Ongeri F."/>
            <person name="Pauchet Y."/>
            <person name="Pu L.L."/>
            <person name="Pyrousis I."/>
            <person name="Rao X.J."/>
            <person name="Redding A."/>
            <person name="Roesel C."/>
            <person name="Sanchez-Gracia A."/>
            <person name="Schaack S."/>
            <person name="Shukla A."/>
            <person name="Tetreau G."/>
            <person name="Wang Y."/>
            <person name="Xiong G.H."/>
            <person name="Traut W."/>
            <person name="Walsh T.K."/>
            <person name="Worley K.C."/>
            <person name="Wu D."/>
            <person name="Wu W."/>
            <person name="Wu Y.Q."/>
            <person name="Zhang X."/>
            <person name="Zou Z."/>
            <person name="Zucker H."/>
            <person name="Briscoe A.D."/>
            <person name="Burmester T."/>
            <person name="Clem R.J."/>
            <person name="Feyereisen R."/>
            <person name="Grimmelikhuijzen C.J.P."/>
            <person name="Hamodrakas S.J."/>
            <person name="Hansson B.S."/>
            <person name="Huguet E."/>
            <person name="Jermiin L.S."/>
            <person name="Lan Q."/>
            <person name="Lehman H.K."/>
            <person name="Lorenzen M."/>
            <person name="Merzendorfer H."/>
            <person name="Michalopoulos I."/>
            <person name="Morton D.B."/>
            <person name="Muthukrishnan S."/>
            <person name="Oakeshott J.G."/>
            <person name="Palmer W."/>
            <person name="Park Y."/>
            <person name="Passarelli A.L."/>
            <person name="Rozas J."/>
            <person name="Schwartz L.M."/>
            <person name="Smith W."/>
            <person name="Southgate A."/>
            <person name="Vilcinskas A."/>
            <person name="Vogt R."/>
            <person name="Wang P."/>
            <person name="Werren J."/>
            <person name="Yu X.Q."/>
            <person name="Zhou J.J."/>
            <person name="Brown S.J."/>
            <person name="Scherer S.E."/>
            <person name="Richards S."/>
            <person name="Blissard G.W."/>
        </authorList>
    </citation>
    <scope>NUCLEOTIDE SEQUENCE</scope>
</reference>
<reference evidence="2" key="2">
    <citation type="submission" date="2020-12" db="EMBL/GenBank/DDBJ databases">
        <authorList>
            <person name="Kanost M."/>
        </authorList>
    </citation>
    <scope>NUCLEOTIDE SEQUENCE</scope>
</reference>
<comment type="caution">
    <text evidence="2">The sequence shown here is derived from an EMBL/GenBank/DDBJ whole genome shotgun (WGS) entry which is preliminary data.</text>
</comment>
<feature type="chain" id="PRO_5037870051" evidence="1">
    <location>
        <begin position="38"/>
        <end position="207"/>
    </location>
</feature>
<gene>
    <name evidence="2" type="ORF">O3G_MSEX003197</name>
</gene>
<feature type="signal peptide" evidence="1">
    <location>
        <begin position="1"/>
        <end position="37"/>
    </location>
</feature>
<protein>
    <submittedName>
        <fullName evidence="2">Uncharacterized protein</fullName>
    </submittedName>
</protein>
<dbReference type="Proteomes" id="UP000791440">
    <property type="component" value="Unassembled WGS sequence"/>
</dbReference>
<keyword evidence="1" id="KW-0732">Signal</keyword>